<protein>
    <submittedName>
        <fullName evidence="2">Uncharacterized protein</fullName>
    </submittedName>
</protein>
<evidence type="ECO:0000256" key="1">
    <source>
        <dbReference type="SAM" id="MobiDB-lite"/>
    </source>
</evidence>
<dbReference type="Proteomes" id="UP000029033">
    <property type="component" value="Unassembled WGS sequence"/>
</dbReference>
<evidence type="ECO:0000313" key="2">
    <source>
        <dbReference type="EMBL" id="KFI93561.1"/>
    </source>
</evidence>
<organism evidence="2 3">
    <name type="scientific">Bifidobacterium scardovii</name>
    <dbReference type="NCBI Taxonomy" id="158787"/>
    <lineage>
        <taxon>Bacteria</taxon>
        <taxon>Bacillati</taxon>
        <taxon>Actinomycetota</taxon>
        <taxon>Actinomycetes</taxon>
        <taxon>Bifidobacteriales</taxon>
        <taxon>Bifidobacteriaceae</taxon>
        <taxon>Bifidobacterium</taxon>
    </lineage>
</organism>
<evidence type="ECO:0000313" key="3">
    <source>
        <dbReference type="Proteomes" id="UP000029033"/>
    </source>
</evidence>
<keyword evidence="3" id="KW-1185">Reference proteome</keyword>
<accession>A0A087DDG1</accession>
<feature type="compositionally biased region" description="Basic and acidic residues" evidence="1">
    <location>
        <begin position="96"/>
        <end position="110"/>
    </location>
</feature>
<gene>
    <name evidence="2" type="ORF">BSCA_0049</name>
</gene>
<proteinExistence type="predicted"/>
<dbReference type="AlphaFoldDB" id="A0A087DDG1"/>
<reference evidence="2 3" key="1">
    <citation type="submission" date="2014-03" db="EMBL/GenBank/DDBJ databases">
        <title>Genomics of Bifidobacteria.</title>
        <authorList>
            <person name="Ventura M."/>
            <person name="Milani C."/>
            <person name="Lugli G.A."/>
        </authorList>
    </citation>
    <scope>NUCLEOTIDE SEQUENCE [LARGE SCALE GENOMIC DNA]</scope>
    <source>
        <strain evidence="2 3">LMG 21589</strain>
    </source>
</reference>
<comment type="caution">
    <text evidence="2">The sequence shown here is derived from an EMBL/GenBank/DDBJ whole genome shotgun (WGS) entry which is preliminary data.</text>
</comment>
<dbReference type="EMBL" id="JGZO01000012">
    <property type="protein sequence ID" value="KFI93561.1"/>
    <property type="molecule type" value="Genomic_DNA"/>
</dbReference>
<dbReference type="STRING" id="158787.BSCA_0049"/>
<name>A0A087DDG1_9BIFI</name>
<feature type="region of interest" description="Disordered" evidence="1">
    <location>
        <begin position="96"/>
        <end position="120"/>
    </location>
</feature>
<sequence>MTQLTKKQLAMRTWDSDVKYRYAQGYILSALKGNEDVPAYITDIIHGKSPDYWLSSDSYDAELFIFTAMQPTPSVLFYVPELGGIVTRYPRFLEESDKVREPQPDEDKPETYGLVSYPFY</sequence>